<comment type="caution">
    <text evidence="2">The sequence shown here is derived from an EMBL/GenBank/DDBJ whole genome shotgun (WGS) entry which is preliminary data.</text>
</comment>
<dbReference type="SUPFAM" id="SSF51905">
    <property type="entry name" value="FAD/NAD(P)-binding domain"/>
    <property type="match status" value="1"/>
</dbReference>
<gene>
    <name evidence="2" type="ORF">B1A_20892</name>
</gene>
<protein>
    <submittedName>
        <fullName evidence="2">Geranylgeranyl reductase</fullName>
    </submittedName>
</protein>
<reference evidence="2" key="2">
    <citation type="journal article" date="2014" name="ISME J.">
        <title>Microbial stratification in low pH oxic and suboxic macroscopic growths along an acid mine drainage.</title>
        <authorList>
            <person name="Mendez-Garcia C."/>
            <person name="Mesa V."/>
            <person name="Sprenger R.R."/>
            <person name="Richter M."/>
            <person name="Diez M.S."/>
            <person name="Solano J."/>
            <person name="Bargiela R."/>
            <person name="Golyshina O.V."/>
            <person name="Manteca A."/>
            <person name="Ramos J.L."/>
            <person name="Gallego J.R."/>
            <person name="Llorente I."/>
            <person name="Martins Dos Santos V.A."/>
            <person name="Jensen O.N."/>
            <person name="Pelaez A.I."/>
            <person name="Sanchez J."/>
            <person name="Ferrer M."/>
        </authorList>
    </citation>
    <scope>NUCLEOTIDE SEQUENCE</scope>
</reference>
<dbReference type="InterPro" id="IPR002938">
    <property type="entry name" value="FAD-bd"/>
</dbReference>
<dbReference type="Gene3D" id="3.50.50.60">
    <property type="entry name" value="FAD/NAD(P)-binding domain"/>
    <property type="match status" value="1"/>
</dbReference>
<proteinExistence type="predicted"/>
<organism evidence="2">
    <name type="scientific">mine drainage metagenome</name>
    <dbReference type="NCBI Taxonomy" id="410659"/>
    <lineage>
        <taxon>unclassified sequences</taxon>
        <taxon>metagenomes</taxon>
        <taxon>ecological metagenomes</taxon>
    </lineage>
</organism>
<sequence length="106" mass="11760">MTELNNQCDVLIIGAGPSGASAAYWLSKYGVSVVVLEKKTFPREKTCGDGLTPRSVFQLEAMGMGDFLETTHRYDGLRAVALKKEMELSWPDHPDLPSYGYVVTRF</sequence>
<dbReference type="PANTHER" id="PTHR42685">
    <property type="entry name" value="GERANYLGERANYL DIPHOSPHATE REDUCTASE"/>
    <property type="match status" value="1"/>
</dbReference>
<reference evidence="2" key="1">
    <citation type="submission" date="2013-08" db="EMBL/GenBank/DDBJ databases">
        <authorList>
            <person name="Mendez C."/>
            <person name="Richter M."/>
            <person name="Ferrer M."/>
            <person name="Sanchez J."/>
        </authorList>
    </citation>
    <scope>NUCLEOTIDE SEQUENCE</scope>
</reference>
<dbReference type="GO" id="GO:0071949">
    <property type="term" value="F:FAD binding"/>
    <property type="evidence" value="ECO:0007669"/>
    <property type="project" value="InterPro"/>
</dbReference>
<accession>T0ZH19</accession>
<name>T0ZH19_9ZZZZ</name>
<dbReference type="InterPro" id="IPR036188">
    <property type="entry name" value="FAD/NAD-bd_sf"/>
</dbReference>
<dbReference type="InterPro" id="IPR050407">
    <property type="entry name" value="Geranylgeranyl_reductase"/>
</dbReference>
<dbReference type="PANTHER" id="PTHR42685:SF22">
    <property type="entry name" value="CONDITIONED MEDIUM FACTOR RECEPTOR 1"/>
    <property type="match status" value="1"/>
</dbReference>
<dbReference type="Pfam" id="PF01494">
    <property type="entry name" value="FAD_binding_3"/>
    <property type="match status" value="1"/>
</dbReference>
<feature type="non-terminal residue" evidence="2">
    <location>
        <position position="106"/>
    </location>
</feature>
<evidence type="ECO:0000313" key="2">
    <source>
        <dbReference type="EMBL" id="EQD29065.1"/>
    </source>
</evidence>
<dbReference type="EMBL" id="AUZX01015430">
    <property type="protein sequence ID" value="EQD29065.1"/>
    <property type="molecule type" value="Genomic_DNA"/>
</dbReference>
<feature type="domain" description="FAD-binding" evidence="1">
    <location>
        <begin position="8"/>
        <end position="71"/>
    </location>
</feature>
<evidence type="ECO:0000259" key="1">
    <source>
        <dbReference type="Pfam" id="PF01494"/>
    </source>
</evidence>
<dbReference type="AlphaFoldDB" id="T0ZH19"/>